<evidence type="ECO:0000313" key="10">
    <source>
        <dbReference type="Proteomes" id="UP000183104"/>
    </source>
</evidence>
<accession>A0A0P9CWJ2</accession>
<dbReference type="PROSITE" id="PS51009">
    <property type="entry name" value="CYTCII"/>
    <property type="match status" value="1"/>
</dbReference>
<dbReference type="Pfam" id="PF01322">
    <property type="entry name" value="Cytochrom_C_2"/>
    <property type="match status" value="1"/>
</dbReference>
<evidence type="ECO:0000313" key="9">
    <source>
        <dbReference type="EMBL" id="SCY39683.1"/>
    </source>
</evidence>
<evidence type="ECO:0000256" key="3">
    <source>
        <dbReference type="ARBA" id="ARBA00022723"/>
    </source>
</evidence>
<evidence type="ECO:0000256" key="7">
    <source>
        <dbReference type="PIRSR" id="PIRSR000027-2"/>
    </source>
</evidence>
<dbReference type="GO" id="GO:0005506">
    <property type="term" value="F:iron ion binding"/>
    <property type="evidence" value="ECO:0007669"/>
    <property type="project" value="InterPro"/>
</dbReference>
<feature type="binding site" description="axial binding residue" evidence="6">
    <location>
        <position position="145"/>
    </location>
    <ligand>
        <name>heme c</name>
        <dbReference type="ChEBI" id="CHEBI:61717"/>
    </ligand>
    <ligandPart>
        <name>Fe</name>
        <dbReference type="ChEBI" id="CHEBI:18248"/>
    </ligandPart>
</feature>
<dbReference type="GO" id="GO:0020037">
    <property type="term" value="F:heme binding"/>
    <property type="evidence" value="ECO:0007669"/>
    <property type="project" value="InterPro"/>
</dbReference>
<evidence type="ECO:0000256" key="1">
    <source>
        <dbReference type="ARBA" id="ARBA00022448"/>
    </source>
</evidence>
<name>A0A0P9CWJ2_9GAMM</name>
<keyword evidence="10" id="KW-1185">Reference proteome</keyword>
<evidence type="ECO:0000256" key="5">
    <source>
        <dbReference type="ARBA" id="ARBA00023004"/>
    </source>
</evidence>
<keyword evidence="1" id="KW-0813">Transport</keyword>
<dbReference type="InterPro" id="IPR012127">
    <property type="entry name" value="Cyt_c_prime"/>
</dbReference>
<feature type="chain" id="PRO_5010433329" evidence="8">
    <location>
        <begin position="23"/>
        <end position="151"/>
    </location>
</feature>
<dbReference type="Gene3D" id="1.20.120.10">
    <property type="entry name" value="Cytochrome c/b562"/>
    <property type="match status" value="1"/>
</dbReference>
<feature type="binding site" description="covalent" evidence="7">
    <location>
        <position position="141"/>
    </location>
    <ligand>
        <name>heme c</name>
        <dbReference type="ChEBI" id="CHEBI:61717"/>
    </ligand>
</feature>
<protein>
    <submittedName>
        <fullName evidence="9">Cytochrome c556</fullName>
    </submittedName>
</protein>
<keyword evidence="2 7" id="KW-0349">Heme</keyword>
<gene>
    <name evidence="9" type="ORF">SAMN05661077_2001</name>
</gene>
<dbReference type="RefSeq" id="WP_054965315.1">
    <property type="nucleotide sequence ID" value="NZ_FMUN01000005.1"/>
</dbReference>
<dbReference type="Proteomes" id="UP000183104">
    <property type="component" value="Unassembled WGS sequence"/>
</dbReference>
<keyword evidence="4" id="KW-0249">Electron transport</keyword>
<dbReference type="InterPro" id="IPR002321">
    <property type="entry name" value="Cyt_c_II"/>
</dbReference>
<dbReference type="AlphaFoldDB" id="A0A0P9CWJ2"/>
<comment type="PTM">
    <text evidence="7">Binds 1 heme group per subunit.</text>
</comment>
<proteinExistence type="predicted"/>
<feature type="binding site" description="covalent" evidence="7">
    <location>
        <position position="144"/>
    </location>
    <ligand>
        <name>heme c</name>
        <dbReference type="ChEBI" id="CHEBI:61717"/>
    </ligand>
</feature>
<evidence type="ECO:0000256" key="6">
    <source>
        <dbReference type="PIRSR" id="PIRSR000027-1"/>
    </source>
</evidence>
<dbReference type="EMBL" id="FMUN01000005">
    <property type="protein sequence ID" value="SCY39683.1"/>
    <property type="molecule type" value="Genomic_DNA"/>
</dbReference>
<sequence length="151" mass="16472">MHRKMATLLAGALLATGATAHAAGDEEEKAVEYRESVFHVMGHNFKPMGAMMKGEIDFDAEEFATRAERVSQLAHMPMEGFMEGTADVADSEAKPGIWENWEDFQGKMEDLQETSAELAEVAQGGDKGAIAPKFKAVGESCKACHDDYKED</sequence>
<reference evidence="10" key="1">
    <citation type="submission" date="2016-10" db="EMBL/GenBank/DDBJ databases">
        <authorList>
            <person name="Varghese N."/>
        </authorList>
    </citation>
    <scope>NUCLEOTIDE SEQUENCE [LARGE SCALE GENOMIC DNA]</scope>
    <source>
        <strain evidence="10">HL 19</strain>
    </source>
</reference>
<evidence type="ECO:0000256" key="2">
    <source>
        <dbReference type="ARBA" id="ARBA00022617"/>
    </source>
</evidence>
<evidence type="ECO:0000256" key="8">
    <source>
        <dbReference type="SAM" id="SignalP"/>
    </source>
</evidence>
<dbReference type="GO" id="GO:0009055">
    <property type="term" value="F:electron transfer activity"/>
    <property type="evidence" value="ECO:0007669"/>
    <property type="project" value="InterPro"/>
</dbReference>
<feature type="signal peptide" evidence="8">
    <location>
        <begin position="1"/>
        <end position="22"/>
    </location>
</feature>
<organism evidence="9 10">
    <name type="scientific">Thiohalorhabdus denitrificans</name>
    <dbReference type="NCBI Taxonomy" id="381306"/>
    <lineage>
        <taxon>Bacteria</taxon>
        <taxon>Pseudomonadati</taxon>
        <taxon>Pseudomonadota</taxon>
        <taxon>Gammaproteobacteria</taxon>
        <taxon>Thiohalorhabdales</taxon>
        <taxon>Thiohalorhabdaceae</taxon>
        <taxon>Thiohalorhabdus</taxon>
    </lineage>
</organism>
<dbReference type="GO" id="GO:0042597">
    <property type="term" value="C:periplasmic space"/>
    <property type="evidence" value="ECO:0007669"/>
    <property type="project" value="InterPro"/>
</dbReference>
<dbReference type="InterPro" id="IPR015984">
    <property type="entry name" value="Cyt_c_prime_subgr"/>
</dbReference>
<dbReference type="PIRSF" id="PIRSF000027">
    <property type="entry name" value="Cytc_c_prime"/>
    <property type="match status" value="1"/>
</dbReference>
<dbReference type="GO" id="GO:0022900">
    <property type="term" value="P:electron transport chain"/>
    <property type="evidence" value="ECO:0007669"/>
    <property type="project" value="InterPro"/>
</dbReference>
<dbReference type="PRINTS" id="PR00608">
    <property type="entry name" value="CYTCHROMECII"/>
</dbReference>
<dbReference type="InterPro" id="IPR010980">
    <property type="entry name" value="Cyt_c/b562"/>
</dbReference>
<dbReference type="STRING" id="381306.AN478_03885"/>
<keyword evidence="3 6" id="KW-0479">Metal-binding</keyword>
<dbReference type="SUPFAM" id="SSF47175">
    <property type="entry name" value="Cytochromes"/>
    <property type="match status" value="1"/>
</dbReference>
<keyword evidence="5 6" id="KW-0408">Iron</keyword>
<evidence type="ECO:0000256" key="4">
    <source>
        <dbReference type="ARBA" id="ARBA00022982"/>
    </source>
</evidence>
<keyword evidence="8" id="KW-0732">Signal</keyword>